<evidence type="ECO:0000313" key="3">
    <source>
        <dbReference type="Proteomes" id="UP000334923"/>
    </source>
</evidence>
<proteinExistence type="predicted"/>
<dbReference type="NCBIfam" id="NF037970">
    <property type="entry name" value="vanZ_1"/>
    <property type="match status" value="1"/>
</dbReference>
<keyword evidence="1" id="KW-0472">Membrane</keyword>
<keyword evidence="3" id="KW-1185">Reference proteome</keyword>
<evidence type="ECO:0000313" key="2">
    <source>
        <dbReference type="EMBL" id="VVM07019.1"/>
    </source>
</evidence>
<feature type="transmembrane region" description="Helical" evidence="1">
    <location>
        <begin position="20"/>
        <end position="38"/>
    </location>
</feature>
<name>A0A5E6MCS9_9BACT</name>
<evidence type="ECO:0000256" key="1">
    <source>
        <dbReference type="SAM" id="Phobius"/>
    </source>
</evidence>
<keyword evidence="1" id="KW-1133">Transmembrane helix</keyword>
<protein>
    <recommendedName>
        <fullName evidence="4">VanZ-like domain-containing protein</fullName>
    </recommendedName>
</protein>
<sequence length="145" mass="15392">MSPTSKQTTPTPGISGRRSLRWIAFFLYALLLLSLSSIPGPKLPQELNHVNDKLLHATAYSGAGLLARRAVGSTPWAVAAVALLGAIDENYQRLIPGRTPDPRDWAADVAGGFLGSLLAGLLERWRKQKGCLLPGAANPNATPGK</sequence>
<keyword evidence="1" id="KW-0812">Transmembrane</keyword>
<dbReference type="EMBL" id="CABFVA020000079">
    <property type="protein sequence ID" value="VVM07019.1"/>
    <property type="molecule type" value="Genomic_DNA"/>
</dbReference>
<dbReference type="RefSeq" id="WP_178086997.1">
    <property type="nucleotide sequence ID" value="NZ_CABFVA020000079.1"/>
</dbReference>
<reference evidence="2 3" key="1">
    <citation type="submission" date="2019-09" db="EMBL/GenBank/DDBJ databases">
        <authorList>
            <person name="Cremers G."/>
        </authorList>
    </citation>
    <scope>NUCLEOTIDE SEQUENCE [LARGE SCALE GENOMIC DNA]</scope>
    <source>
        <strain evidence="2">4A</strain>
    </source>
</reference>
<dbReference type="Proteomes" id="UP000334923">
    <property type="component" value="Unassembled WGS sequence"/>
</dbReference>
<accession>A0A5E6MCS9</accession>
<organism evidence="2 3">
    <name type="scientific">Methylacidimicrobium tartarophylax</name>
    <dbReference type="NCBI Taxonomy" id="1041768"/>
    <lineage>
        <taxon>Bacteria</taxon>
        <taxon>Pseudomonadati</taxon>
        <taxon>Verrucomicrobiota</taxon>
        <taxon>Methylacidimicrobium</taxon>
    </lineage>
</organism>
<dbReference type="AlphaFoldDB" id="A0A5E6MCS9"/>
<gene>
    <name evidence="2" type="ORF">MAMT_01508</name>
</gene>
<evidence type="ECO:0008006" key="4">
    <source>
        <dbReference type="Google" id="ProtNLM"/>
    </source>
</evidence>